<dbReference type="Proteomes" id="UP001284901">
    <property type="component" value="Unassembled WGS sequence"/>
</dbReference>
<dbReference type="GO" id="GO:0006167">
    <property type="term" value="P:AMP biosynthetic process"/>
    <property type="evidence" value="ECO:0007669"/>
    <property type="project" value="TreeGrafter"/>
</dbReference>
<dbReference type="CDD" id="cd03673">
    <property type="entry name" value="NUDIX_Ap6A_hydrolase"/>
    <property type="match status" value="1"/>
</dbReference>
<dbReference type="PROSITE" id="PS00893">
    <property type="entry name" value="NUDIX_BOX"/>
    <property type="match status" value="1"/>
</dbReference>
<dbReference type="InterPro" id="IPR015797">
    <property type="entry name" value="NUDIX_hydrolase-like_dom_sf"/>
</dbReference>
<dbReference type="Pfam" id="PF00300">
    <property type="entry name" value="His_Phos_1"/>
    <property type="match status" value="1"/>
</dbReference>
<evidence type="ECO:0000313" key="4">
    <source>
        <dbReference type="EMBL" id="MDY5146096.1"/>
    </source>
</evidence>
<dbReference type="InterPro" id="IPR013078">
    <property type="entry name" value="His_Pase_superF_clade-1"/>
</dbReference>
<dbReference type="Proteomes" id="UP001288320">
    <property type="component" value="Unassembled WGS sequence"/>
</dbReference>
<feature type="domain" description="Nudix hydrolase" evidence="2">
    <location>
        <begin position="2"/>
        <end position="140"/>
    </location>
</feature>
<reference evidence="3 5" key="1">
    <citation type="submission" date="2023-10" db="EMBL/GenBank/DDBJ databases">
        <title>Whole Genome based description of the genera Actinobaculum and Actinotignum reveals a complex phylogenetic relationship within the species included in the genus Actinotignum.</title>
        <authorList>
            <person name="Jensen C.S."/>
            <person name="Dargis R."/>
            <person name="Kemp M."/>
            <person name="Christensen J.J."/>
        </authorList>
    </citation>
    <scope>NUCLEOTIDE SEQUENCE</scope>
    <source>
        <strain evidence="4 5">SLA_B089</strain>
        <strain evidence="3">SLA_B245</strain>
    </source>
</reference>
<dbReference type="Gene3D" id="3.40.50.1240">
    <property type="entry name" value="Phosphoglycerate mutase-like"/>
    <property type="match status" value="1"/>
</dbReference>
<dbReference type="GO" id="GO:0004081">
    <property type="term" value="F:bis(5'-nucleosyl)-tetraphosphatase (asymmetrical) activity"/>
    <property type="evidence" value="ECO:0007669"/>
    <property type="project" value="TreeGrafter"/>
</dbReference>
<name>A0AAW9HKG7_9ACTO</name>
<dbReference type="PANTHER" id="PTHR21340">
    <property type="entry name" value="DIADENOSINE 5,5-P1,P4-TETRAPHOSPHATE PYROPHOSPHOHYDROLASE MUTT"/>
    <property type="match status" value="1"/>
</dbReference>
<accession>A0AAW9HKG7</accession>
<evidence type="ECO:0000313" key="6">
    <source>
        <dbReference type="Proteomes" id="UP001288320"/>
    </source>
</evidence>
<evidence type="ECO:0000256" key="1">
    <source>
        <dbReference type="ARBA" id="ARBA00022801"/>
    </source>
</evidence>
<dbReference type="InterPro" id="IPR000086">
    <property type="entry name" value="NUDIX_hydrolase_dom"/>
</dbReference>
<sequence length="317" mass="35332">MSSVHAAGAVVWRKKGGEFQVLLVRRDSYKDWSFPKGKYKPGEGPRMAAVREVYEETGEHIALQRPLPSIGYTLSSGKKKRVFYWVARPLTQRSRPVAARPEFPTAHPGEITRSRWMNAETALEKLSYKDERSMLKRVLKYWERGELATRAVLLVRHARAQKRSAWNGSEKTRPLTPHGASRARTISSVFSVYGVDRLVSSPWQRCTATIAPYAQASGVSLTCVAALTEHSHAKNPAGVRKTIEAVLTDAGAPTAVSLHRPTLGTVIDVVKKHGGHHVKEKLPDDDPYLKTGEILVVHMKGDHAVDVERFRPVHTEP</sequence>
<dbReference type="PANTHER" id="PTHR21340:SF0">
    <property type="entry name" value="BIS(5'-NUCLEOSYL)-TETRAPHOSPHATASE [ASYMMETRICAL]"/>
    <property type="match status" value="1"/>
</dbReference>
<comment type="caution">
    <text evidence="3">The sequence shown here is derived from an EMBL/GenBank/DDBJ whole genome shotgun (WGS) entry which is preliminary data.</text>
</comment>
<protein>
    <submittedName>
        <fullName evidence="3">NUDIX domain-containing protein</fullName>
    </submittedName>
</protein>
<keyword evidence="5" id="KW-1185">Reference proteome</keyword>
<proteinExistence type="predicted"/>
<evidence type="ECO:0000313" key="3">
    <source>
        <dbReference type="EMBL" id="MDY5140546.1"/>
    </source>
</evidence>
<dbReference type="InterPro" id="IPR051325">
    <property type="entry name" value="Nudix_hydrolase_domain"/>
</dbReference>
<dbReference type="RefSeq" id="WP_087069755.1">
    <property type="nucleotide sequence ID" value="NZ_CAUPFC010000025.1"/>
</dbReference>
<evidence type="ECO:0000259" key="2">
    <source>
        <dbReference type="PROSITE" id="PS51462"/>
    </source>
</evidence>
<dbReference type="AlphaFoldDB" id="A0AAW9HKG7"/>
<dbReference type="PROSITE" id="PS51462">
    <property type="entry name" value="NUDIX"/>
    <property type="match status" value="1"/>
</dbReference>
<dbReference type="InterPro" id="IPR020084">
    <property type="entry name" value="NUDIX_hydrolase_CS"/>
</dbReference>
<dbReference type="SUPFAM" id="SSF53254">
    <property type="entry name" value="Phosphoglycerate mutase-like"/>
    <property type="match status" value="1"/>
</dbReference>
<organism evidence="3 6">
    <name type="scientific">Actinotignum timonense</name>
    <dbReference type="NCBI Taxonomy" id="1870995"/>
    <lineage>
        <taxon>Bacteria</taxon>
        <taxon>Bacillati</taxon>
        <taxon>Actinomycetota</taxon>
        <taxon>Actinomycetes</taxon>
        <taxon>Actinomycetales</taxon>
        <taxon>Actinomycetaceae</taxon>
        <taxon>Actinotignum</taxon>
    </lineage>
</organism>
<dbReference type="GO" id="GO:0006754">
    <property type="term" value="P:ATP biosynthetic process"/>
    <property type="evidence" value="ECO:0007669"/>
    <property type="project" value="TreeGrafter"/>
</dbReference>
<gene>
    <name evidence="3" type="ORF">R6G74_04360</name>
    <name evidence="4" type="ORF">R6P33_03510</name>
</gene>
<dbReference type="InterPro" id="IPR029033">
    <property type="entry name" value="His_PPase_superfam"/>
</dbReference>
<dbReference type="Pfam" id="PF00293">
    <property type="entry name" value="NUDIX"/>
    <property type="match status" value="1"/>
</dbReference>
<keyword evidence="1" id="KW-0378">Hydrolase</keyword>
<evidence type="ECO:0000313" key="5">
    <source>
        <dbReference type="Proteomes" id="UP001284901"/>
    </source>
</evidence>
<dbReference type="EMBL" id="JAWNFY010000007">
    <property type="protein sequence ID" value="MDY5146096.1"/>
    <property type="molecule type" value="Genomic_DNA"/>
</dbReference>
<dbReference type="Gene3D" id="3.90.79.10">
    <property type="entry name" value="Nucleoside Triphosphate Pyrophosphohydrolase"/>
    <property type="match status" value="1"/>
</dbReference>
<dbReference type="SUPFAM" id="SSF55811">
    <property type="entry name" value="Nudix"/>
    <property type="match status" value="1"/>
</dbReference>
<dbReference type="GeneID" id="92813075"/>
<dbReference type="EMBL" id="JAWNFV010000007">
    <property type="protein sequence ID" value="MDY5140546.1"/>
    <property type="molecule type" value="Genomic_DNA"/>
</dbReference>